<evidence type="ECO:0000256" key="1">
    <source>
        <dbReference type="SAM" id="Phobius"/>
    </source>
</evidence>
<dbReference type="Proteomes" id="UP000485621">
    <property type="component" value="Unassembled WGS sequence"/>
</dbReference>
<keyword evidence="1" id="KW-0472">Membrane</keyword>
<organism evidence="2">
    <name type="scientific">candidate division CPR1 bacterium ADurb.Bin160</name>
    <dbReference type="NCBI Taxonomy" id="1852826"/>
    <lineage>
        <taxon>Bacteria</taxon>
        <taxon>candidate division CPR1</taxon>
    </lineage>
</organism>
<proteinExistence type="predicted"/>
<evidence type="ECO:0000313" key="2">
    <source>
        <dbReference type="EMBL" id="OQB42675.1"/>
    </source>
</evidence>
<keyword evidence="1" id="KW-0812">Transmembrane</keyword>
<sequence length="161" mass="17777">MFPCLPANLSQTSIFLVLATYTFIFFLTQAIKLSHFFASKITTSITFHSLPEGTYNDVSFTFLDLSPKIACINFSSGVSSHSDFGVIFHTKISHHFTIDHILIIPSSSKFFNFDIETHGISFVVSSGHNLVSETSISLSSICTDVRVSFFTNLCEITIASS</sequence>
<keyword evidence="1" id="KW-1133">Transmembrane helix</keyword>
<accession>A0A1V5ZQT7</accession>
<dbReference type="AlphaFoldDB" id="A0A1V5ZQT7"/>
<gene>
    <name evidence="2" type="ORF">BWY04_00113</name>
</gene>
<protein>
    <submittedName>
        <fullName evidence="2">Uncharacterized protein</fullName>
    </submittedName>
</protein>
<dbReference type="EMBL" id="MWDB01000001">
    <property type="protein sequence ID" value="OQB42675.1"/>
    <property type="molecule type" value="Genomic_DNA"/>
</dbReference>
<name>A0A1V5ZQT7_9BACT</name>
<feature type="transmembrane region" description="Helical" evidence="1">
    <location>
        <begin position="12"/>
        <end position="31"/>
    </location>
</feature>
<reference evidence="2" key="1">
    <citation type="submission" date="2017-02" db="EMBL/GenBank/DDBJ databases">
        <title>Delving into the versatile metabolic prowess of the omnipresent phylum Bacteroidetes.</title>
        <authorList>
            <person name="Nobu M.K."/>
            <person name="Mei R."/>
            <person name="Narihiro T."/>
            <person name="Kuroda K."/>
            <person name="Liu W.-T."/>
        </authorList>
    </citation>
    <scope>NUCLEOTIDE SEQUENCE</scope>
    <source>
        <strain evidence="2">ADurb.Bin160</strain>
    </source>
</reference>
<comment type="caution">
    <text evidence="2">The sequence shown here is derived from an EMBL/GenBank/DDBJ whole genome shotgun (WGS) entry which is preliminary data.</text>
</comment>